<evidence type="ECO:0000313" key="1">
    <source>
        <dbReference type="EMBL" id="KAJ8131968.1"/>
    </source>
</evidence>
<name>A0ACC2JXB0_9PEZI</name>
<accession>A0ACC2JXB0</accession>
<sequence>MENIPANPADLSIPILKLPNTSPAPACDSPPRINIRHPGYKEFTSDNILFDFPAFDNVELSKGQRIQGLHHKTALTACAIIANNSFDDVYLSKDPDGEQRVQADYDGILEPGDYWLQLPSYHPPATSEPTPTAPTQSKYHYPIVPTFEDWAFPHNRLPAEWQQSQLVMANQTENRCRLSNSRLGLQHCHIVPTASSRWFSMNGMKVYSEQRGDPRIDDEANRLWLMANLYHVFEQRCFVLVPKPLPNSSSSGAQFAANSSQSDTSLTSTANPAPTVRARAYTFAVHVLDSGPEALELAEAYHNSMIHAGGACREMLFARFAWAIFGYLGEFINNTEHELHLRIKRTQAKTENVWLTPKGWRDLKSSRENSPTGSRKRQRGRSRHRSIPPEFDDYGNGNGDSSIAIPDAIPLSAPSTP</sequence>
<dbReference type="Proteomes" id="UP001153332">
    <property type="component" value="Unassembled WGS sequence"/>
</dbReference>
<protein>
    <submittedName>
        <fullName evidence="1">Uncharacterized protein</fullName>
    </submittedName>
</protein>
<gene>
    <name evidence="1" type="ORF">O1611_g1655</name>
</gene>
<evidence type="ECO:0000313" key="2">
    <source>
        <dbReference type="Proteomes" id="UP001153332"/>
    </source>
</evidence>
<organism evidence="1 2">
    <name type="scientific">Lasiodiplodia mahajangana</name>
    <dbReference type="NCBI Taxonomy" id="1108764"/>
    <lineage>
        <taxon>Eukaryota</taxon>
        <taxon>Fungi</taxon>
        <taxon>Dikarya</taxon>
        <taxon>Ascomycota</taxon>
        <taxon>Pezizomycotina</taxon>
        <taxon>Dothideomycetes</taxon>
        <taxon>Dothideomycetes incertae sedis</taxon>
        <taxon>Botryosphaeriales</taxon>
        <taxon>Botryosphaeriaceae</taxon>
        <taxon>Lasiodiplodia</taxon>
    </lineage>
</organism>
<comment type="caution">
    <text evidence="1">The sequence shown here is derived from an EMBL/GenBank/DDBJ whole genome shotgun (WGS) entry which is preliminary data.</text>
</comment>
<reference evidence="1" key="1">
    <citation type="submission" date="2022-12" db="EMBL/GenBank/DDBJ databases">
        <title>Genome Sequence of Lasiodiplodia mahajangana.</title>
        <authorList>
            <person name="Buettner E."/>
        </authorList>
    </citation>
    <scope>NUCLEOTIDE SEQUENCE</scope>
    <source>
        <strain evidence="1">VT137</strain>
    </source>
</reference>
<keyword evidence="2" id="KW-1185">Reference proteome</keyword>
<proteinExistence type="predicted"/>
<dbReference type="EMBL" id="JAPUUL010000198">
    <property type="protein sequence ID" value="KAJ8131968.1"/>
    <property type="molecule type" value="Genomic_DNA"/>
</dbReference>